<dbReference type="Pfam" id="PF00485">
    <property type="entry name" value="PRK"/>
    <property type="match status" value="1"/>
</dbReference>
<dbReference type="RefSeq" id="WP_188701793.1">
    <property type="nucleotide sequence ID" value="NZ_BMLX01000001.1"/>
</dbReference>
<dbReference type="GO" id="GO:0016301">
    <property type="term" value="F:kinase activity"/>
    <property type="evidence" value="ECO:0007669"/>
    <property type="project" value="UniProtKB-KW"/>
</dbReference>
<feature type="domain" description="Phosphoribulokinase/uridine kinase" evidence="1">
    <location>
        <begin position="21"/>
        <end position="203"/>
    </location>
</feature>
<comment type="caution">
    <text evidence="2">The sequence shown here is derived from an EMBL/GenBank/DDBJ whole genome shotgun (WGS) entry which is preliminary data.</text>
</comment>
<protein>
    <submittedName>
        <fullName evidence="2">Nucleoside/nucleotide kinase family protein</fullName>
    </submittedName>
</protein>
<accession>A0ABQ2P4J2</accession>
<proteinExistence type="predicted"/>
<reference evidence="3" key="1">
    <citation type="journal article" date="2019" name="Int. J. Syst. Evol. Microbiol.">
        <title>The Global Catalogue of Microorganisms (GCM) 10K type strain sequencing project: providing services to taxonomists for standard genome sequencing and annotation.</title>
        <authorList>
            <consortium name="The Broad Institute Genomics Platform"/>
            <consortium name="The Broad Institute Genome Sequencing Center for Infectious Disease"/>
            <person name="Wu L."/>
            <person name="Ma J."/>
        </authorList>
    </citation>
    <scope>NUCLEOTIDE SEQUENCE [LARGE SCALE GENOMIC DNA]</scope>
    <source>
        <strain evidence="3">CGMCC 1.8859</strain>
    </source>
</reference>
<dbReference type="SUPFAM" id="SSF52540">
    <property type="entry name" value="P-loop containing nucleoside triphosphate hydrolases"/>
    <property type="match status" value="1"/>
</dbReference>
<organism evidence="2 3">
    <name type="scientific">Silvimonas iriomotensis</name>
    <dbReference type="NCBI Taxonomy" id="449662"/>
    <lineage>
        <taxon>Bacteria</taxon>
        <taxon>Pseudomonadati</taxon>
        <taxon>Pseudomonadota</taxon>
        <taxon>Betaproteobacteria</taxon>
        <taxon>Neisseriales</taxon>
        <taxon>Chitinibacteraceae</taxon>
        <taxon>Silvimonas</taxon>
    </lineage>
</organism>
<evidence type="ECO:0000259" key="1">
    <source>
        <dbReference type="Pfam" id="PF00485"/>
    </source>
</evidence>
<evidence type="ECO:0000313" key="3">
    <source>
        <dbReference type="Proteomes" id="UP000637267"/>
    </source>
</evidence>
<keyword evidence="3" id="KW-1185">Reference proteome</keyword>
<evidence type="ECO:0000313" key="2">
    <source>
        <dbReference type="EMBL" id="GGP18236.1"/>
    </source>
</evidence>
<dbReference type="PANTHER" id="PTHR10285">
    <property type="entry name" value="URIDINE KINASE"/>
    <property type="match status" value="1"/>
</dbReference>
<dbReference type="InterPro" id="IPR027417">
    <property type="entry name" value="P-loop_NTPase"/>
</dbReference>
<dbReference type="NCBIfam" id="NF006743">
    <property type="entry name" value="PRK09270.1-2"/>
    <property type="match status" value="1"/>
</dbReference>
<keyword evidence="2" id="KW-0808">Transferase</keyword>
<dbReference type="Gene3D" id="3.40.50.300">
    <property type="entry name" value="P-loop containing nucleotide triphosphate hydrolases"/>
    <property type="match status" value="2"/>
</dbReference>
<keyword evidence="2" id="KW-0418">Kinase</keyword>
<dbReference type="EMBL" id="BMLX01000001">
    <property type="protein sequence ID" value="GGP18236.1"/>
    <property type="molecule type" value="Genomic_DNA"/>
</dbReference>
<dbReference type="Proteomes" id="UP000637267">
    <property type="component" value="Unassembled WGS sequence"/>
</dbReference>
<name>A0ABQ2P4J2_9NEIS</name>
<gene>
    <name evidence="2" type="ORF">GCM10010970_03860</name>
</gene>
<sequence>MVPDIYLQRALALLQSGQRKILGIAGAPGSGKSTVAEALAKALGARAMVVPMDGYHLANVELARLGRANRKGAPDTFDVWGYVSLLERIKHARPGETVYAPVFRREIEEPIAGAIPVSAETQLIITEGNYLLMEDAGWNNVRPLLDEAWYVGVDDDLRRQRLVARHMFFGRTEQAAKDWVMNTDEPNAVRIAASQHRADLVVQWPEITG</sequence>
<dbReference type="InterPro" id="IPR006083">
    <property type="entry name" value="PRK/URK"/>
</dbReference>